<dbReference type="Proteomes" id="UP000199040">
    <property type="component" value="Unassembled WGS sequence"/>
</dbReference>
<dbReference type="AlphaFoldDB" id="A0A1I3C745"/>
<dbReference type="STRING" id="442341.SAMN04487959_10837"/>
<dbReference type="EMBL" id="FOPY01000008">
    <property type="protein sequence ID" value="SFH70320.1"/>
    <property type="molecule type" value="Genomic_DNA"/>
</dbReference>
<gene>
    <name evidence="2" type="ORF">SAMN04487959_10837</name>
</gene>
<feature type="transmembrane region" description="Helical" evidence="1">
    <location>
        <begin position="151"/>
        <end position="177"/>
    </location>
</feature>
<sequence length="246" mass="27988">MVFFLLLAVVIIFSFIHLIEVASFFARVAGVKKGNTAFGYALQNSVFMFTRVFTMLLLPLLGYLVDLKISEDFYLGMVALSLLSASFFGYVVITHKERVIAAFQKIITAYEENGKLFFKMISFPVHFMRTSGVIKNKPSLYTLKNYVRNSFFWGGAIIFGIYSISVLMSFYFGLVFYEYRTTISQLSGISNALATVILTFYIEPRMSGIIDNNKESAVDSIECLMYGRVIGTFVCFVFFCLYIVYN</sequence>
<organism evidence="2 3">
    <name type="scientific">Modicisalibacter xianhensis</name>
    <dbReference type="NCBI Taxonomy" id="442341"/>
    <lineage>
        <taxon>Bacteria</taxon>
        <taxon>Pseudomonadati</taxon>
        <taxon>Pseudomonadota</taxon>
        <taxon>Gammaproteobacteria</taxon>
        <taxon>Oceanospirillales</taxon>
        <taxon>Halomonadaceae</taxon>
        <taxon>Modicisalibacter</taxon>
    </lineage>
</organism>
<keyword evidence="3" id="KW-1185">Reference proteome</keyword>
<feature type="transmembrane region" description="Helical" evidence="1">
    <location>
        <begin position="38"/>
        <end position="61"/>
    </location>
</feature>
<name>A0A1I3C745_9GAMM</name>
<reference evidence="2 3" key="1">
    <citation type="submission" date="2016-10" db="EMBL/GenBank/DDBJ databases">
        <authorList>
            <person name="de Groot N.N."/>
        </authorList>
    </citation>
    <scope>NUCLEOTIDE SEQUENCE [LARGE SCALE GENOMIC DNA]</scope>
    <source>
        <strain evidence="2 3">CGMCC 1.6848</strain>
    </source>
</reference>
<evidence type="ECO:0000313" key="2">
    <source>
        <dbReference type="EMBL" id="SFH70320.1"/>
    </source>
</evidence>
<feature type="transmembrane region" description="Helical" evidence="1">
    <location>
        <begin position="183"/>
        <end position="202"/>
    </location>
</feature>
<evidence type="ECO:0000256" key="1">
    <source>
        <dbReference type="SAM" id="Phobius"/>
    </source>
</evidence>
<dbReference type="Pfam" id="PF10997">
    <property type="entry name" value="Amj"/>
    <property type="match status" value="1"/>
</dbReference>
<keyword evidence="1" id="KW-0472">Membrane</keyword>
<evidence type="ECO:0000313" key="3">
    <source>
        <dbReference type="Proteomes" id="UP000199040"/>
    </source>
</evidence>
<dbReference type="RefSeq" id="WP_092846622.1">
    <property type="nucleotide sequence ID" value="NZ_FOPY01000008.1"/>
</dbReference>
<dbReference type="InterPro" id="IPR021260">
    <property type="entry name" value="Amj"/>
</dbReference>
<keyword evidence="1" id="KW-1133">Transmembrane helix</keyword>
<evidence type="ECO:0008006" key="4">
    <source>
        <dbReference type="Google" id="ProtNLM"/>
    </source>
</evidence>
<feature type="transmembrane region" description="Helical" evidence="1">
    <location>
        <begin position="6"/>
        <end position="26"/>
    </location>
</feature>
<proteinExistence type="predicted"/>
<accession>A0A1I3C745</accession>
<feature type="transmembrane region" description="Helical" evidence="1">
    <location>
        <begin position="223"/>
        <end position="245"/>
    </location>
</feature>
<feature type="transmembrane region" description="Helical" evidence="1">
    <location>
        <begin position="73"/>
        <end position="93"/>
    </location>
</feature>
<keyword evidence="1" id="KW-0812">Transmembrane</keyword>
<protein>
    <recommendedName>
        <fullName evidence="4">Lipid II flippase Amj</fullName>
    </recommendedName>
</protein>